<proteinExistence type="predicted"/>
<evidence type="ECO:0000313" key="3">
    <source>
        <dbReference type="Proteomes" id="UP000613840"/>
    </source>
</evidence>
<reference evidence="2" key="2">
    <citation type="submission" date="2020-09" db="EMBL/GenBank/DDBJ databases">
        <authorList>
            <person name="Sun Q."/>
            <person name="Zhou Y."/>
        </authorList>
    </citation>
    <scope>NUCLEOTIDE SEQUENCE</scope>
    <source>
        <strain evidence="2">CGMCC 4.7306</strain>
    </source>
</reference>
<sequence>MTSPLPWCSVLRASRRPPITAIEAPRVEGGTPTILITDTDVTAVHNGTGEILSEHDIEPTKTYWRNKQKEPGHRPDSQQSQQ</sequence>
<keyword evidence="3" id="KW-1185">Reference proteome</keyword>
<dbReference type="AlphaFoldDB" id="A0A917SHL2"/>
<name>A0A917SHL2_9ACTN</name>
<protein>
    <submittedName>
        <fullName evidence="2">Uncharacterized protein</fullName>
    </submittedName>
</protein>
<gene>
    <name evidence="2" type="ORF">GCM10011575_42940</name>
</gene>
<evidence type="ECO:0000313" key="2">
    <source>
        <dbReference type="EMBL" id="GGL80091.1"/>
    </source>
</evidence>
<dbReference type="EMBL" id="BMMZ01000015">
    <property type="protein sequence ID" value="GGL80091.1"/>
    <property type="molecule type" value="Genomic_DNA"/>
</dbReference>
<organism evidence="2 3">
    <name type="scientific">Microlunatus endophyticus</name>
    <dbReference type="NCBI Taxonomy" id="1716077"/>
    <lineage>
        <taxon>Bacteria</taxon>
        <taxon>Bacillati</taxon>
        <taxon>Actinomycetota</taxon>
        <taxon>Actinomycetes</taxon>
        <taxon>Propionibacteriales</taxon>
        <taxon>Propionibacteriaceae</taxon>
        <taxon>Microlunatus</taxon>
    </lineage>
</organism>
<dbReference type="Proteomes" id="UP000613840">
    <property type="component" value="Unassembled WGS sequence"/>
</dbReference>
<reference evidence="2" key="1">
    <citation type="journal article" date="2014" name="Int. J. Syst. Evol. Microbiol.">
        <title>Complete genome sequence of Corynebacterium casei LMG S-19264T (=DSM 44701T), isolated from a smear-ripened cheese.</title>
        <authorList>
            <consortium name="US DOE Joint Genome Institute (JGI-PGF)"/>
            <person name="Walter F."/>
            <person name="Albersmeier A."/>
            <person name="Kalinowski J."/>
            <person name="Ruckert C."/>
        </authorList>
    </citation>
    <scope>NUCLEOTIDE SEQUENCE</scope>
    <source>
        <strain evidence="2">CGMCC 4.7306</strain>
    </source>
</reference>
<feature type="region of interest" description="Disordered" evidence="1">
    <location>
        <begin position="52"/>
        <end position="82"/>
    </location>
</feature>
<accession>A0A917SHL2</accession>
<evidence type="ECO:0000256" key="1">
    <source>
        <dbReference type="SAM" id="MobiDB-lite"/>
    </source>
</evidence>
<feature type="compositionally biased region" description="Basic and acidic residues" evidence="1">
    <location>
        <begin position="67"/>
        <end position="76"/>
    </location>
</feature>
<dbReference type="RefSeq" id="WP_188897696.1">
    <property type="nucleotide sequence ID" value="NZ_BMMZ01000015.1"/>
</dbReference>
<comment type="caution">
    <text evidence="2">The sequence shown here is derived from an EMBL/GenBank/DDBJ whole genome shotgun (WGS) entry which is preliminary data.</text>
</comment>